<keyword evidence="2" id="KW-1185">Reference proteome</keyword>
<protein>
    <submittedName>
        <fullName evidence="1">Uncharacterized protein</fullName>
    </submittedName>
</protein>
<evidence type="ECO:0000313" key="2">
    <source>
        <dbReference type="Proteomes" id="UP000325103"/>
    </source>
</evidence>
<name>A0A5B9N3Y6_9CAUD</name>
<gene>
    <name evidence="1" type="primary">4L372XY_172</name>
</gene>
<reference evidence="1 2" key="1">
    <citation type="submission" date="2019-04" db="EMBL/GenBank/DDBJ databases">
        <title>Nine Novel Phages from a Plateau Lake in Southwest China Provide Insights into Aeromonas Phage Diversity.</title>
        <authorList>
            <person name="Xiao W."/>
            <person name="Bai M."/>
            <person name="Wang Y."/>
            <person name="Cui X."/>
        </authorList>
    </citation>
    <scope>NUCLEOTIDE SEQUENCE [LARGE SCALE GENOMIC DNA]</scope>
</reference>
<dbReference type="GeneID" id="55617343"/>
<dbReference type="EMBL" id="MK813941">
    <property type="protein sequence ID" value="QEG08887.1"/>
    <property type="molecule type" value="Genomic_DNA"/>
</dbReference>
<dbReference type="KEGG" id="vg:55617343"/>
<sequence length="62" mass="7021">MCISCPDCGKELADIIDTTYSNYNSGRCYEGQHTGNIYWCEDCEIKVIDDFVNNCVRSWNGG</sequence>
<accession>A0A5B9N3Y6</accession>
<evidence type="ECO:0000313" key="1">
    <source>
        <dbReference type="EMBL" id="QEG08887.1"/>
    </source>
</evidence>
<organism evidence="1 2">
    <name type="scientific">Aeromonas phage 4L372XY</name>
    <dbReference type="NCBI Taxonomy" id="2588520"/>
    <lineage>
        <taxon>Viruses</taxon>
        <taxon>Duplodnaviria</taxon>
        <taxon>Heunggongvirae</taxon>
        <taxon>Uroviricota</taxon>
        <taxon>Caudoviricetes</taxon>
        <taxon>Plateaulakevirus</taxon>
        <taxon>Plateaulakevirus pv4L372XY</taxon>
    </lineage>
</organism>
<dbReference type="Proteomes" id="UP000325103">
    <property type="component" value="Segment"/>
</dbReference>
<proteinExistence type="predicted"/>
<dbReference type="RefSeq" id="YP_009846971.1">
    <property type="nucleotide sequence ID" value="NC_048772.1"/>
</dbReference>